<keyword evidence="2" id="KW-1185">Reference proteome</keyword>
<evidence type="ECO:0000313" key="2">
    <source>
        <dbReference type="Proteomes" id="UP000198649"/>
    </source>
</evidence>
<dbReference type="EMBL" id="FOQG01000007">
    <property type="protein sequence ID" value="SFI34295.1"/>
    <property type="molecule type" value="Genomic_DNA"/>
</dbReference>
<proteinExistence type="predicted"/>
<accession>A0A1I3HEX2</accession>
<dbReference type="GO" id="GO:0016301">
    <property type="term" value="F:kinase activity"/>
    <property type="evidence" value="ECO:0007669"/>
    <property type="project" value="UniProtKB-KW"/>
</dbReference>
<name>A0A1I3HEX2_9ACTN</name>
<dbReference type="InterPro" id="IPR027417">
    <property type="entry name" value="P-loop_NTPase"/>
</dbReference>
<sequence>MLRLSPDAHELDDLLADLLADLVSRGGRLLGITGAPGAGKSTLSALLASRHGATVVPMDGFHLADAELDRRGLRGRKGAPETFDAEGYAVLLRRVRGHEALVMAPAFDRDLEQPVAGSIAVPGTADLVVTEGNYLLLPTAPWPVVRAELDVVWHVVTDEGLRLERLHARHEAFGKTPAQARAWVRDVDQPNAALIEAAAGTADLTLDVTGLVPGAPAASTTRPRPSRRAT</sequence>
<protein>
    <submittedName>
        <fullName evidence="1">Panthothenate kinase</fullName>
    </submittedName>
</protein>
<dbReference type="Proteomes" id="UP000198649">
    <property type="component" value="Unassembled WGS sequence"/>
</dbReference>
<dbReference type="STRING" id="1005945.SAMN05216561_107156"/>
<organism evidence="1 2">
    <name type="scientific">Nocardioides psychrotolerans</name>
    <dbReference type="NCBI Taxonomy" id="1005945"/>
    <lineage>
        <taxon>Bacteria</taxon>
        <taxon>Bacillati</taxon>
        <taxon>Actinomycetota</taxon>
        <taxon>Actinomycetes</taxon>
        <taxon>Propionibacteriales</taxon>
        <taxon>Nocardioidaceae</taxon>
        <taxon>Nocardioides</taxon>
    </lineage>
</organism>
<dbReference type="SUPFAM" id="SSF52540">
    <property type="entry name" value="P-loop containing nucleoside triphosphate hydrolases"/>
    <property type="match status" value="1"/>
</dbReference>
<dbReference type="Gene3D" id="3.40.50.300">
    <property type="entry name" value="P-loop containing nucleotide triphosphate hydrolases"/>
    <property type="match status" value="1"/>
</dbReference>
<dbReference type="RefSeq" id="WP_246166126.1">
    <property type="nucleotide sequence ID" value="NZ_BKAF01000008.1"/>
</dbReference>
<dbReference type="NCBIfam" id="NF006743">
    <property type="entry name" value="PRK09270.1-2"/>
    <property type="match status" value="1"/>
</dbReference>
<dbReference type="AlphaFoldDB" id="A0A1I3HEX2"/>
<reference evidence="1 2" key="1">
    <citation type="submission" date="2016-10" db="EMBL/GenBank/DDBJ databases">
        <authorList>
            <person name="de Groot N.N."/>
        </authorList>
    </citation>
    <scope>NUCLEOTIDE SEQUENCE [LARGE SCALE GENOMIC DNA]</scope>
    <source>
        <strain evidence="1 2">CGMCC 1.11156</strain>
    </source>
</reference>
<keyword evidence="1" id="KW-0808">Transferase</keyword>
<evidence type="ECO:0000313" key="1">
    <source>
        <dbReference type="EMBL" id="SFI34295.1"/>
    </source>
</evidence>
<dbReference type="PANTHER" id="PTHR10285">
    <property type="entry name" value="URIDINE KINASE"/>
    <property type="match status" value="1"/>
</dbReference>
<gene>
    <name evidence="1" type="ORF">SAMN05216561_107156</name>
</gene>
<keyword evidence="1" id="KW-0418">Kinase</keyword>